<dbReference type="GeneID" id="111136450"/>
<feature type="compositionally biased region" description="Basic and acidic residues" evidence="1">
    <location>
        <begin position="193"/>
        <end position="203"/>
    </location>
</feature>
<evidence type="ECO:0000313" key="2">
    <source>
        <dbReference type="Proteomes" id="UP000694844"/>
    </source>
</evidence>
<dbReference type="AlphaFoldDB" id="A0A8B8EST5"/>
<dbReference type="Proteomes" id="UP000694844">
    <property type="component" value="Chromosome 5"/>
</dbReference>
<feature type="region of interest" description="Disordered" evidence="1">
    <location>
        <begin position="384"/>
        <end position="403"/>
    </location>
</feature>
<name>A0A8B8EST5_CRAVI</name>
<reference evidence="3" key="1">
    <citation type="submission" date="2025-08" db="UniProtKB">
        <authorList>
            <consortium name="RefSeq"/>
        </authorList>
    </citation>
    <scope>IDENTIFICATION</scope>
    <source>
        <tissue evidence="3">Whole sample</tissue>
    </source>
</reference>
<organism evidence="2 3">
    <name type="scientific">Crassostrea virginica</name>
    <name type="common">Eastern oyster</name>
    <dbReference type="NCBI Taxonomy" id="6565"/>
    <lineage>
        <taxon>Eukaryota</taxon>
        <taxon>Metazoa</taxon>
        <taxon>Spiralia</taxon>
        <taxon>Lophotrochozoa</taxon>
        <taxon>Mollusca</taxon>
        <taxon>Bivalvia</taxon>
        <taxon>Autobranchia</taxon>
        <taxon>Pteriomorphia</taxon>
        <taxon>Ostreida</taxon>
        <taxon>Ostreoidea</taxon>
        <taxon>Ostreidae</taxon>
        <taxon>Crassostrea</taxon>
    </lineage>
</organism>
<feature type="compositionally biased region" description="Polar residues" evidence="1">
    <location>
        <begin position="10"/>
        <end position="36"/>
    </location>
</feature>
<feature type="compositionally biased region" description="Basic and acidic residues" evidence="1">
    <location>
        <begin position="37"/>
        <end position="56"/>
    </location>
</feature>
<dbReference type="KEGG" id="cvn:111136450"/>
<feature type="region of interest" description="Disordered" evidence="1">
    <location>
        <begin position="411"/>
        <end position="443"/>
    </location>
</feature>
<evidence type="ECO:0000256" key="1">
    <source>
        <dbReference type="SAM" id="MobiDB-lite"/>
    </source>
</evidence>
<evidence type="ECO:0000313" key="3">
    <source>
        <dbReference type="RefSeq" id="XP_022343019.1"/>
    </source>
</evidence>
<feature type="region of interest" description="Disordered" evidence="1">
    <location>
        <begin position="256"/>
        <end position="306"/>
    </location>
</feature>
<keyword evidence="2" id="KW-1185">Reference proteome</keyword>
<dbReference type="RefSeq" id="XP_022343019.1">
    <property type="nucleotide sequence ID" value="XM_022487311.1"/>
</dbReference>
<proteinExistence type="predicted"/>
<feature type="compositionally biased region" description="Polar residues" evidence="1">
    <location>
        <begin position="281"/>
        <end position="293"/>
    </location>
</feature>
<feature type="compositionally biased region" description="Basic residues" evidence="1">
    <location>
        <begin position="129"/>
        <end position="138"/>
    </location>
</feature>
<protein>
    <submittedName>
        <fullName evidence="3">Uncharacterized protein LOC111136450</fullName>
    </submittedName>
</protein>
<sequence>MNKSKHEAQKGNNMPTTNKTSTDYPCQNGTQSSMGHHSSENEKSSPESSEKSKDCFTEDPNALINRNTQRVNGPVNGYLHDYAESLASSPVDDRCHGEVTDSPHSPDFVVNCSHCSKYKRASQVNGLQNRKKSPKASRPKCMSWSRVVKHRKDLKENERRTGFKSKKEKYIYPELDTSSDDSCDCFSSPENGEAQRCEERSSTESEGDDKEYSIRNTTSECRPAFCLRTSEQVNGNHEQVQTVNLLPRFEDLPLSAPLAVPEDSDGSSQNSGCDSKEKETNAGTGQNQLSSCDNNHENKTSDDDQGIIGRGMLEIEKQVENVFTHVSSSESLEEIADEENSGEIPVNRGGIIVEEVTVPSSSESLDEIGDYIETDFPSRASRHMFASSSDHSSTSSDEDEGYGVNQERDLHNAEKISLRPTLPIHENGLKQSNEPHSPESCHDTSYEKIKENSQIPILDDFEISQADSFADITANLRYNSECQSSNSMYMCRPKYISNNSEESNGKPESDSSLIYSPETDFLDSCNSDVPTSATSMQQMFLFSQEMDNASVKDQRNGERNLSEYFMYDPMLDYASNDLQGAEGGVTNDLSMRRHSFEFDDVECNMESYDPHLCVDDNEHFNYLDTYKHGKVPQANFQNSESNRQEKVFFKELEKENRSAVLCDSSDEEENLSFCLRREHLSNVQLGHIPSENGHCMVLDDLENPTHAVRNAVIMPLPNKLDESSGESSEDPIYEDIESLETPLSSIDNLHAVQEENSCDNYSKVCKFERRRRRGRRPIDVEKVMIWHEYEAYLLQVKQIGTSACGPTAVLTVLKAFDFQVDKEDVCKKIVTNTRMETSPISHYLFSRSVAGTTAQQLIDGVHNLTRGIIQGRFFHFYPARRVELLKWLGGWIKKGAVPIATLNLQKGVKPGWTIPDAWHHQMIYGVSSKGVYLTNPLEIVPEETIMEQLTSDSILLVRRQDVVNRFRDWSPLNDLITKKDKRWNEMNVLGQVVNVLREACTAMYQQPPHYRAQLTSHISIPAAYKAGITLFVRQNTEVAQELFSAPELEFKD</sequence>
<gene>
    <name evidence="3" type="primary">LOC111136450</name>
</gene>
<feature type="region of interest" description="Disordered" evidence="1">
    <location>
        <begin position="177"/>
        <end position="214"/>
    </location>
</feature>
<dbReference type="OrthoDB" id="10064600at2759"/>
<feature type="region of interest" description="Disordered" evidence="1">
    <location>
        <begin position="122"/>
        <end position="143"/>
    </location>
</feature>
<accession>A0A8B8EST5</accession>
<feature type="region of interest" description="Disordered" evidence="1">
    <location>
        <begin position="1"/>
        <end position="77"/>
    </location>
</feature>